<proteinExistence type="predicted"/>
<dbReference type="SUPFAM" id="SSF47413">
    <property type="entry name" value="lambda repressor-like DNA-binding domains"/>
    <property type="match status" value="1"/>
</dbReference>
<dbReference type="PANTHER" id="PTHR46558:SF11">
    <property type="entry name" value="HTH-TYPE TRANSCRIPTIONAL REGULATOR XRE"/>
    <property type="match status" value="1"/>
</dbReference>
<dbReference type="Gene3D" id="1.10.260.40">
    <property type="entry name" value="lambda repressor-like DNA-binding domains"/>
    <property type="match status" value="1"/>
</dbReference>
<name>A0A650EQP0_9FIRM</name>
<sequence>MRGIEIQRKKQHFTQCELAHRIGVSQANISQWEKGEALPRADKLPALAKILNCTIEDLFGEGGIKLA</sequence>
<keyword evidence="1" id="KW-0238">DNA-binding</keyword>
<dbReference type="SMART" id="SM00530">
    <property type="entry name" value="HTH_XRE"/>
    <property type="match status" value="1"/>
</dbReference>
<dbReference type="InterPro" id="IPR001387">
    <property type="entry name" value="Cro/C1-type_HTH"/>
</dbReference>
<protein>
    <recommendedName>
        <fullName evidence="2">HTH cro/C1-type domain-containing protein</fullName>
    </recommendedName>
</protein>
<gene>
    <name evidence="3" type="ORF">Firmicute1046_3500</name>
</gene>
<dbReference type="EMBL" id="MN577573">
    <property type="protein sequence ID" value="QGT51274.1"/>
    <property type="molecule type" value="Genomic_DNA"/>
</dbReference>
<reference evidence="3" key="1">
    <citation type="journal article" date="2020" name="J. ISSAAS">
        <title>Lactobacilli and other gastrointestinal microbiota of Peromyscus leucopus, reservoir host for agents of Lyme disease and other zoonoses in North America.</title>
        <authorList>
            <person name="Milovic A."/>
            <person name="Bassam K."/>
            <person name="Shao H."/>
            <person name="Chatzistamou I."/>
            <person name="Tufts D.M."/>
            <person name="Diuk-Wasser M."/>
            <person name="Barbour A.G."/>
        </authorList>
    </citation>
    <scope>NUCLEOTIDE SEQUENCE</scope>
    <source>
        <strain evidence="3">LL40</strain>
    </source>
</reference>
<feature type="domain" description="HTH cro/C1-type" evidence="2">
    <location>
        <begin position="4"/>
        <end position="58"/>
    </location>
</feature>
<dbReference type="PROSITE" id="PS50943">
    <property type="entry name" value="HTH_CROC1"/>
    <property type="match status" value="1"/>
</dbReference>
<dbReference type="Pfam" id="PF01381">
    <property type="entry name" value="HTH_3"/>
    <property type="match status" value="1"/>
</dbReference>
<accession>A0A650EQP0</accession>
<dbReference type="CDD" id="cd00093">
    <property type="entry name" value="HTH_XRE"/>
    <property type="match status" value="1"/>
</dbReference>
<evidence type="ECO:0000313" key="3">
    <source>
        <dbReference type="EMBL" id="QGT51274.1"/>
    </source>
</evidence>
<evidence type="ECO:0000259" key="2">
    <source>
        <dbReference type="PROSITE" id="PS50943"/>
    </source>
</evidence>
<dbReference type="InterPro" id="IPR010982">
    <property type="entry name" value="Lambda_DNA-bd_dom_sf"/>
</dbReference>
<evidence type="ECO:0000256" key="1">
    <source>
        <dbReference type="ARBA" id="ARBA00023125"/>
    </source>
</evidence>
<dbReference type="GO" id="GO:0003677">
    <property type="term" value="F:DNA binding"/>
    <property type="evidence" value="ECO:0007669"/>
    <property type="project" value="UniProtKB-KW"/>
</dbReference>
<dbReference type="AlphaFoldDB" id="A0A650EQP0"/>
<organism evidence="3">
    <name type="scientific">uncultured Bacillota bacterium</name>
    <dbReference type="NCBI Taxonomy" id="344338"/>
    <lineage>
        <taxon>Bacteria</taxon>
        <taxon>Bacillati</taxon>
        <taxon>Bacillota</taxon>
        <taxon>environmental samples</taxon>
    </lineage>
</organism>
<dbReference type="PANTHER" id="PTHR46558">
    <property type="entry name" value="TRACRIPTIONAL REGULATORY PROTEIN-RELATED-RELATED"/>
    <property type="match status" value="1"/>
</dbReference>